<dbReference type="InterPro" id="IPR016032">
    <property type="entry name" value="Sig_transdc_resp-reg_C-effctor"/>
</dbReference>
<dbReference type="SUPFAM" id="SSF46894">
    <property type="entry name" value="C-terminal effector domain of the bipartite response regulators"/>
    <property type="match status" value="1"/>
</dbReference>
<feature type="domain" description="HTH luxR-type" evidence="9">
    <location>
        <begin position="412"/>
        <end position="469"/>
    </location>
</feature>
<organism evidence="10 11">
    <name type="scientific">Elizabethkingia miricola</name>
    <name type="common">Chryseobacterium miricola</name>
    <dbReference type="NCBI Taxonomy" id="172045"/>
    <lineage>
        <taxon>Bacteria</taxon>
        <taxon>Pseudomonadati</taxon>
        <taxon>Bacteroidota</taxon>
        <taxon>Flavobacteriia</taxon>
        <taxon>Flavobacteriales</taxon>
        <taxon>Weeksellaceae</taxon>
        <taxon>Elizabethkingia</taxon>
    </lineage>
</organism>
<comment type="caution">
    <text evidence="10">The sequence shown here is derived from an EMBL/GenBank/DDBJ whole genome shotgun (WGS) entry which is preliminary data.</text>
</comment>
<keyword evidence="11" id="KW-1185">Reference proteome</keyword>
<protein>
    <submittedName>
        <fullName evidence="10">Tetratricopeptide repeat protein</fullName>
    </submittedName>
</protein>
<evidence type="ECO:0000256" key="7">
    <source>
        <dbReference type="SAM" id="Phobius"/>
    </source>
</evidence>
<dbReference type="Proteomes" id="UP000324513">
    <property type="component" value="Unassembled WGS sequence"/>
</dbReference>
<feature type="repeat" description="TPR" evidence="6">
    <location>
        <begin position="225"/>
        <end position="258"/>
    </location>
</feature>
<evidence type="ECO:0000313" key="11">
    <source>
        <dbReference type="Proteomes" id="UP000324513"/>
    </source>
</evidence>
<feature type="transmembrane region" description="Helical" evidence="7">
    <location>
        <begin position="328"/>
        <end position="347"/>
    </location>
</feature>
<keyword evidence="4 6" id="KW-0802">TPR repeat</keyword>
<evidence type="ECO:0000256" key="8">
    <source>
        <dbReference type="SAM" id="SignalP"/>
    </source>
</evidence>
<dbReference type="InterPro" id="IPR000792">
    <property type="entry name" value="Tscrpt_reg_LuxR_C"/>
</dbReference>
<evidence type="ECO:0000313" key="10">
    <source>
        <dbReference type="EMBL" id="TYO91802.1"/>
    </source>
</evidence>
<evidence type="ECO:0000256" key="1">
    <source>
        <dbReference type="ARBA" id="ARBA00004496"/>
    </source>
</evidence>
<proteinExistence type="inferred from homology"/>
<dbReference type="PROSITE" id="PS50005">
    <property type="entry name" value="TPR"/>
    <property type="match status" value="1"/>
</dbReference>
<sequence>MPGKISSVKFLLLFLFLLSQKYPAQDYSFFPEPIKKTFEYYDKGELVKAMDFNVKALEKYKKLNDKDGIITAYTNIASLLFSVDKLKESMHYLDKAGEEMKGSKNPLFQTRFYGEYARIYTRLGLHKQSNESFEKAIDYAKKIPNEKQKTFSLFSIYTWKRLNFLNQQDSLRNIEKKLIRIMPSAITYSKIADGFIDKRIQLDSAAYYLNKADAAPDYNSMAVSGITLFSYGKLYQVKGDYHQALEYYLKSVSALQKTEFRTYTRTAFDSISNTYGYLNNAEKSNEYLKKYKAINDTIKNEEKAAVNIVVNKLLQQEMQEKQKQKKNLYFIFSGFVVLVLIIIYAILRFYRTKQLRKENLLEQQTMENMQLKRQLDGSVDQIIELAKTNSPFFLTRFRETYSDFIDQLLSHQSNLTDYDLKLAAFIKLGLNTKEIAQYENVSLRTAESRKYRLKKKLKLDSETSLNKWILEL</sequence>
<keyword evidence="8" id="KW-0732">Signal</keyword>
<dbReference type="InterPro" id="IPR036388">
    <property type="entry name" value="WH-like_DNA-bd_sf"/>
</dbReference>
<dbReference type="InterPro" id="IPR019734">
    <property type="entry name" value="TPR_rpt"/>
</dbReference>
<gene>
    <name evidence="10" type="ORF">LX74_02048</name>
</gene>
<evidence type="ECO:0000259" key="9">
    <source>
        <dbReference type="SMART" id="SM00421"/>
    </source>
</evidence>
<evidence type="ECO:0000256" key="5">
    <source>
        <dbReference type="ARBA" id="ARBA00038253"/>
    </source>
</evidence>
<dbReference type="EMBL" id="VNHK01000006">
    <property type="protein sequence ID" value="TYO91802.1"/>
    <property type="molecule type" value="Genomic_DNA"/>
</dbReference>
<dbReference type="PANTHER" id="PTHR46630:SF1">
    <property type="entry name" value="TETRATRICOPEPTIDE REPEAT PROTEIN 29"/>
    <property type="match status" value="1"/>
</dbReference>
<feature type="signal peptide" evidence="8">
    <location>
        <begin position="1"/>
        <end position="24"/>
    </location>
</feature>
<dbReference type="Gene3D" id="1.10.10.10">
    <property type="entry name" value="Winged helix-like DNA-binding domain superfamily/Winged helix DNA-binding domain"/>
    <property type="match status" value="1"/>
</dbReference>
<feature type="chain" id="PRO_5045896304" evidence="8">
    <location>
        <begin position="25"/>
        <end position="472"/>
    </location>
</feature>
<dbReference type="InterPro" id="IPR011990">
    <property type="entry name" value="TPR-like_helical_dom_sf"/>
</dbReference>
<dbReference type="Pfam" id="PF13181">
    <property type="entry name" value="TPR_8"/>
    <property type="match status" value="2"/>
</dbReference>
<reference evidence="10 11" key="1">
    <citation type="submission" date="2019-07" db="EMBL/GenBank/DDBJ databases">
        <title>Genomic Encyclopedia of Archaeal and Bacterial Type Strains, Phase II (KMG-II): from individual species to whole genera.</title>
        <authorList>
            <person name="Goeker M."/>
        </authorList>
    </citation>
    <scope>NUCLEOTIDE SEQUENCE [LARGE SCALE GENOMIC DNA]</scope>
    <source>
        <strain evidence="10 11">DSM 14571</strain>
    </source>
</reference>
<evidence type="ECO:0000256" key="2">
    <source>
        <dbReference type="ARBA" id="ARBA00022490"/>
    </source>
</evidence>
<keyword evidence="7" id="KW-1133">Transmembrane helix</keyword>
<dbReference type="PANTHER" id="PTHR46630">
    <property type="entry name" value="TETRATRICOPEPTIDE REPEAT PROTEIN 29"/>
    <property type="match status" value="1"/>
</dbReference>
<evidence type="ECO:0000256" key="6">
    <source>
        <dbReference type="PROSITE-ProRule" id="PRU00339"/>
    </source>
</evidence>
<comment type="similarity">
    <text evidence="5">Belongs to the Rap family.</text>
</comment>
<dbReference type="SMART" id="SM00421">
    <property type="entry name" value="HTH_LUXR"/>
    <property type="match status" value="1"/>
</dbReference>
<dbReference type="Gene3D" id="1.25.40.10">
    <property type="entry name" value="Tetratricopeptide repeat domain"/>
    <property type="match status" value="2"/>
</dbReference>
<keyword evidence="7" id="KW-0812">Transmembrane</keyword>
<dbReference type="SUPFAM" id="SSF48452">
    <property type="entry name" value="TPR-like"/>
    <property type="match status" value="2"/>
</dbReference>
<keyword evidence="3" id="KW-0677">Repeat</keyword>
<name>A0ABY3NFU0_ELIMR</name>
<evidence type="ECO:0000256" key="4">
    <source>
        <dbReference type="ARBA" id="ARBA00022803"/>
    </source>
</evidence>
<accession>A0ABY3NFU0</accession>
<dbReference type="RefSeq" id="WP_065083458.1">
    <property type="nucleotide sequence ID" value="NZ_FLSS01000012.1"/>
</dbReference>
<evidence type="ECO:0000256" key="3">
    <source>
        <dbReference type="ARBA" id="ARBA00022737"/>
    </source>
</evidence>
<dbReference type="InterPro" id="IPR051476">
    <property type="entry name" value="Bac_ResReg_Asp_Phosphatase"/>
</dbReference>
<keyword evidence="2" id="KW-0963">Cytoplasm</keyword>
<comment type="subcellular location">
    <subcellularLocation>
        <location evidence="1">Cytoplasm</location>
    </subcellularLocation>
</comment>
<keyword evidence="7" id="KW-0472">Membrane</keyword>